<dbReference type="HOGENOM" id="CLU_2374935_0_0_1"/>
<gene>
    <name evidence="2" type="ORF">YQE_07872</name>
</gene>
<reference evidence="2" key="1">
    <citation type="journal article" date="2013" name="Genome Biol.">
        <title>Draft genome of the mountain pine beetle, Dendroctonus ponderosae Hopkins, a major forest pest.</title>
        <authorList>
            <person name="Keeling C.I."/>
            <person name="Yuen M.M."/>
            <person name="Liao N.Y."/>
            <person name="Docking T.R."/>
            <person name="Chan S.K."/>
            <person name="Taylor G.A."/>
            <person name="Palmquist D.L."/>
            <person name="Jackman S.D."/>
            <person name="Nguyen A."/>
            <person name="Li M."/>
            <person name="Henderson H."/>
            <person name="Janes J.K."/>
            <person name="Zhao Y."/>
            <person name="Pandoh P."/>
            <person name="Moore R."/>
            <person name="Sperling F.A."/>
            <person name="Huber D.P."/>
            <person name="Birol I."/>
            <person name="Jones S.J."/>
            <person name="Bohlmann J."/>
        </authorList>
    </citation>
    <scope>NUCLEOTIDE SEQUENCE</scope>
</reference>
<feature type="non-terminal residue" evidence="2">
    <location>
        <position position="1"/>
    </location>
</feature>
<evidence type="ECO:0000313" key="2">
    <source>
        <dbReference type="EMBL" id="ENN75529.1"/>
    </source>
</evidence>
<dbReference type="OrthoDB" id="18598at2759"/>
<protein>
    <submittedName>
        <fullName evidence="2">Uncharacterized protein</fullName>
    </submittedName>
</protein>
<proteinExistence type="predicted"/>
<feature type="region of interest" description="Disordered" evidence="1">
    <location>
        <begin position="1"/>
        <end position="71"/>
    </location>
</feature>
<feature type="compositionally biased region" description="Low complexity" evidence="1">
    <location>
        <begin position="58"/>
        <end position="69"/>
    </location>
</feature>
<evidence type="ECO:0000256" key="1">
    <source>
        <dbReference type="SAM" id="MobiDB-lite"/>
    </source>
</evidence>
<feature type="compositionally biased region" description="Polar residues" evidence="1">
    <location>
        <begin position="29"/>
        <end position="57"/>
    </location>
</feature>
<sequence>MTEDSLDTGKHLKLKPLPAVAQKPRPWSMVTNSEAKTTELSLLSDGSSPNNSTGNTPDSAEALDSSESSSIDRRLAKEIKLKRTGMMTIGLDIPV</sequence>
<name>N6T5Q4_DENPD</name>
<organism evidence="2">
    <name type="scientific">Dendroctonus ponderosae</name>
    <name type="common">Mountain pine beetle</name>
    <dbReference type="NCBI Taxonomy" id="77166"/>
    <lineage>
        <taxon>Eukaryota</taxon>
        <taxon>Metazoa</taxon>
        <taxon>Ecdysozoa</taxon>
        <taxon>Arthropoda</taxon>
        <taxon>Hexapoda</taxon>
        <taxon>Insecta</taxon>
        <taxon>Pterygota</taxon>
        <taxon>Neoptera</taxon>
        <taxon>Endopterygota</taxon>
        <taxon>Coleoptera</taxon>
        <taxon>Polyphaga</taxon>
        <taxon>Cucujiformia</taxon>
        <taxon>Curculionidae</taxon>
        <taxon>Scolytinae</taxon>
        <taxon>Dendroctonus</taxon>
    </lineage>
</organism>
<dbReference type="EMBL" id="KB741011">
    <property type="protein sequence ID" value="ENN75529.1"/>
    <property type="molecule type" value="Genomic_DNA"/>
</dbReference>
<dbReference type="AlphaFoldDB" id="N6T5Q4"/>
<accession>N6T5Q4</accession>